<feature type="domain" description="Ig-like" evidence="3">
    <location>
        <begin position="100"/>
        <end position="211"/>
    </location>
</feature>
<reference evidence="4" key="1">
    <citation type="submission" date="2014-12" db="EMBL/GenBank/DDBJ databases">
        <title>Parallel Evolution in Life History Adaptation Evident in the Tissue-Specific Poeciliopsis prolifica transcriptome.</title>
        <authorList>
            <person name="Jue N.K."/>
            <person name="Foley R.J."/>
            <person name="Obergfell C."/>
            <person name="Reznick D.N."/>
            <person name="O'Neill R.J."/>
            <person name="O'Neill M.J."/>
        </authorList>
    </citation>
    <scope>NUCLEOTIDE SEQUENCE</scope>
</reference>
<keyword evidence="1" id="KW-0472">Membrane</keyword>
<accession>A0A0S7EYC1</accession>
<protein>
    <submittedName>
        <fullName evidence="4">PPUP7380</fullName>
    </submittedName>
</protein>
<keyword evidence="2" id="KW-0732">Signal</keyword>
<keyword evidence="1" id="KW-0812">Transmembrane</keyword>
<evidence type="ECO:0000313" key="4">
    <source>
        <dbReference type="EMBL" id="JAO07033.1"/>
    </source>
</evidence>
<name>A0A0S7EYC1_9TELE</name>
<feature type="transmembrane region" description="Helical" evidence="1">
    <location>
        <begin position="93"/>
        <end position="115"/>
    </location>
</feature>
<dbReference type="InterPro" id="IPR007110">
    <property type="entry name" value="Ig-like_dom"/>
</dbReference>
<evidence type="ECO:0000259" key="3">
    <source>
        <dbReference type="PROSITE" id="PS50835"/>
    </source>
</evidence>
<dbReference type="AlphaFoldDB" id="A0A0S7EYC1"/>
<evidence type="ECO:0000256" key="1">
    <source>
        <dbReference type="SAM" id="Phobius"/>
    </source>
</evidence>
<dbReference type="PROSITE" id="PS50835">
    <property type="entry name" value="IG_LIKE"/>
    <property type="match status" value="1"/>
</dbReference>
<gene>
    <name evidence="4" type="primary">PPUP7380</name>
</gene>
<evidence type="ECO:0000256" key="2">
    <source>
        <dbReference type="SAM" id="SignalP"/>
    </source>
</evidence>
<dbReference type="InterPro" id="IPR036179">
    <property type="entry name" value="Ig-like_dom_sf"/>
</dbReference>
<organism evidence="4">
    <name type="scientific">Poeciliopsis prolifica</name>
    <name type="common">blackstripe livebearer</name>
    <dbReference type="NCBI Taxonomy" id="188132"/>
    <lineage>
        <taxon>Eukaryota</taxon>
        <taxon>Metazoa</taxon>
        <taxon>Chordata</taxon>
        <taxon>Craniata</taxon>
        <taxon>Vertebrata</taxon>
        <taxon>Euteleostomi</taxon>
        <taxon>Actinopterygii</taxon>
        <taxon>Neopterygii</taxon>
        <taxon>Teleostei</taxon>
        <taxon>Neoteleostei</taxon>
        <taxon>Acanthomorphata</taxon>
        <taxon>Ovalentaria</taxon>
        <taxon>Atherinomorphae</taxon>
        <taxon>Cyprinodontiformes</taxon>
        <taxon>Poeciliidae</taxon>
        <taxon>Poeciliinae</taxon>
        <taxon>Poeciliopsis</taxon>
    </lineage>
</organism>
<dbReference type="SUPFAM" id="SSF48726">
    <property type="entry name" value="Immunoglobulin"/>
    <property type="match status" value="1"/>
</dbReference>
<dbReference type="InterPro" id="IPR013783">
    <property type="entry name" value="Ig-like_fold"/>
</dbReference>
<feature type="chain" id="PRO_5006635110" evidence="2">
    <location>
        <begin position="22"/>
        <end position="211"/>
    </location>
</feature>
<proteinExistence type="predicted"/>
<sequence>MKKKMFWILLHVSLLVPAVQMLVLNGSTEVWTRSDLSLPTANTTRGDELTDQNPLNRTTTVAPQTGNLTLTVTSDPRASTKQAPQVKESFPTWARVLLVPLVVLVLVTGAVFCHFRHNFMRGYNRNIEADSGQPFVLLPCRTNGRLPSDATVEWTDRYGNKVHVYQNHDSVPEKQIQFYRTRTEMSEDPLQTGDLSLTLRFPTGADTDTFT</sequence>
<dbReference type="Gene3D" id="2.60.40.10">
    <property type="entry name" value="Immunoglobulins"/>
    <property type="match status" value="1"/>
</dbReference>
<feature type="signal peptide" evidence="2">
    <location>
        <begin position="1"/>
        <end position="21"/>
    </location>
</feature>
<dbReference type="EMBL" id="GBYX01474631">
    <property type="protein sequence ID" value="JAO07033.1"/>
    <property type="molecule type" value="Transcribed_RNA"/>
</dbReference>
<keyword evidence="1" id="KW-1133">Transmembrane helix</keyword>